<dbReference type="Proteomes" id="UP001155483">
    <property type="component" value="Unassembled WGS sequence"/>
</dbReference>
<dbReference type="AlphaFoldDB" id="A0A9X3BK66"/>
<dbReference type="EMBL" id="JAOTIF010000031">
    <property type="protein sequence ID" value="MCU7552293.1"/>
    <property type="molecule type" value="Genomic_DNA"/>
</dbReference>
<organism evidence="6 7">
    <name type="scientific">Paraflavisolibacter caeni</name>
    <dbReference type="NCBI Taxonomy" id="2982496"/>
    <lineage>
        <taxon>Bacteria</taxon>
        <taxon>Pseudomonadati</taxon>
        <taxon>Bacteroidota</taxon>
        <taxon>Chitinophagia</taxon>
        <taxon>Chitinophagales</taxon>
        <taxon>Chitinophagaceae</taxon>
        <taxon>Paraflavisolibacter</taxon>
    </lineage>
</organism>
<dbReference type="InterPro" id="IPR018490">
    <property type="entry name" value="cNMP-bd_dom_sf"/>
</dbReference>
<dbReference type="Pfam" id="PF00027">
    <property type="entry name" value="cNMP_binding"/>
    <property type="match status" value="1"/>
</dbReference>
<gene>
    <name evidence="6" type="ORF">OCK74_24450</name>
</gene>
<reference evidence="6" key="2">
    <citation type="submission" date="2023-04" db="EMBL/GenBank/DDBJ databases">
        <title>Paracnuella aquatica gen. nov., sp. nov., a member of the family Chitinophagaceae isolated from a hot spring.</title>
        <authorList>
            <person name="Wang C."/>
        </authorList>
    </citation>
    <scope>NUCLEOTIDE SEQUENCE</scope>
    <source>
        <strain evidence="6">LB-8</strain>
    </source>
</reference>
<proteinExistence type="predicted"/>
<dbReference type="InterPro" id="IPR036390">
    <property type="entry name" value="WH_DNA-bd_sf"/>
</dbReference>
<keyword evidence="3" id="KW-0804">Transcription</keyword>
<dbReference type="InterPro" id="IPR050397">
    <property type="entry name" value="Env_Response_Regulators"/>
</dbReference>
<dbReference type="RefSeq" id="WP_279299729.1">
    <property type="nucleotide sequence ID" value="NZ_JAOTIF010000031.1"/>
</dbReference>
<dbReference type="InterPro" id="IPR000595">
    <property type="entry name" value="cNMP-bd_dom"/>
</dbReference>
<dbReference type="InterPro" id="IPR014710">
    <property type="entry name" value="RmlC-like_jellyroll"/>
</dbReference>
<accession>A0A9X3BK66</accession>
<evidence type="ECO:0000256" key="3">
    <source>
        <dbReference type="ARBA" id="ARBA00023163"/>
    </source>
</evidence>
<evidence type="ECO:0000259" key="4">
    <source>
        <dbReference type="PROSITE" id="PS50042"/>
    </source>
</evidence>
<protein>
    <submittedName>
        <fullName evidence="6">Crp/Fnr family transcriptional regulator</fullName>
    </submittedName>
</protein>
<dbReference type="CDD" id="cd00038">
    <property type="entry name" value="CAP_ED"/>
    <property type="match status" value="1"/>
</dbReference>
<feature type="domain" description="HTH crp-type" evidence="5">
    <location>
        <begin position="152"/>
        <end position="225"/>
    </location>
</feature>
<name>A0A9X3BK66_9BACT</name>
<dbReference type="PANTHER" id="PTHR24567">
    <property type="entry name" value="CRP FAMILY TRANSCRIPTIONAL REGULATORY PROTEIN"/>
    <property type="match status" value="1"/>
</dbReference>
<dbReference type="GO" id="GO:0003677">
    <property type="term" value="F:DNA binding"/>
    <property type="evidence" value="ECO:0007669"/>
    <property type="project" value="UniProtKB-KW"/>
</dbReference>
<dbReference type="PROSITE" id="PS51063">
    <property type="entry name" value="HTH_CRP_2"/>
    <property type="match status" value="1"/>
</dbReference>
<evidence type="ECO:0000313" key="7">
    <source>
        <dbReference type="Proteomes" id="UP001155483"/>
    </source>
</evidence>
<dbReference type="GO" id="GO:0005829">
    <property type="term" value="C:cytosol"/>
    <property type="evidence" value="ECO:0007669"/>
    <property type="project" value="TreeGrafter"/>
</dbReference>
<evidence type="ECO:0000256" key="1">
    <source>
        <dbReference type="ARBA" id="ARBA00023015"/>
    </source>
</evidence>
<comment type="caution">
    <text evidence="6">The sequence shown here is derived from an EMBL/GenBank/DDBJ whole genome shotgun (WGS) entry which is preliminary data.</text>
</comment>
<keyword evidence="7" id="KW-1185">Reference proteome</keyword>
<dbReference type="SMART" id="SM00419">
    <property type="entry name" value="HTH_CRP"/>
    <property type="match status" value="1"/>
</dbReference>
<keyword evidence="1" id="KW-0805">Transcription regulation</keyword>
<dbReference type="SUPFAM" id="SSF46785">
    <property type="entry name" value="Winged helix' DNA-binding domain"/>
    <property type="match status" value="1"/>
</dbReference>
<dbReference type="Gene3D" id="2.60.120.10">
    <property type="entry name" value="Jelly Rolls"/>
    <property type="match status" value="1"/>
</dbReference>
<dbReference type="InterPro" id="IPR012318">
    <property type="entry name" value="HTH_CRP"/>
</dbReference>
<evidence type="ECO:0000259" key="5">
    <source>
        <dbReference type="PROSITE" id="PS51063"/>
    </source>
</evidence>
<dbReference type="GO" id="GO:0003700">
    <property type="term" value="F:DNA-binding transcription factor activity"/>
    <property type="evidence" value="ECO:0007669"/>
    <property type="project" value="TreeGrafter"/>
</dbReference>
<dbReference type="InterPro" id="IPR036388">
    <property type="entry name" value="WH-like_DNA-bd_sf"/>
</dbReference>
<reference evidence="6" key="1">
    <citation type="submission" date="2022-09" db="EMBL/GenBank/DDBJ databases">
        <authorList>
            <person name="Yuan C."/>
            <person name="Ke Z."/>
        </authorList>
    </citation>
    <scope>NUCLEOTIDE SEQUENCE</scope>
    <source>
        <strain evidence="6">LB-8</strain>
    </source>
</reference>
<dbReference type="Gene3D" id="1.10.10.10">
    <property type="entry name" value="Winged helix-like DNA-binding domain superfamily/Winged helix DNA-binding domain"/>
    <property type="match status" value="1"/>
</dbReference>
<sequence>MLKGVFPIDKWDFKSGSVLNDLPEEELEMLFAHTTEHLYSKGQVIFREGAYPTGIFFIKEGKVKKYKVDKEGREQIVYVANTGELIGFHALLAEERYPDSSAVLENSKIVFIPKDNFMDVLNTSKVLARRLLKTLSHEFAVFANSLALFAQRSVRERFAMQLVLLREKYKQNFVPGMDVEINMSREDLASLVGTVRENILRILKDFKEEGILETKGRKIIIKDIKKLLSIVNQ</sequence>
<dbReference type="PROSITE" id="PS50042">
    <property type="entry name" value="CNMP_BINDING_3"/>
    <property type="match status" value="1"/>
</dbReference>
<feature type="domain" description="Cyclic nucleotide-binding" evidence="4">
    <location>
        <begin position="18"/>
        <end position="138"/>
    </location>
</feature>
<dbReference type="SUPFAM" id="SSF51206">
    <property type="entry name" value="cAMP-binding domain-like"/>
    <property type="match status" value="1"/>
</dbReference>
<dbReference type="SMART" id="SM00100">
    <property type="entry name" value="cNMP"/>
    <property type="match status" value="1"/>
</dbReference>
<evidence type="ECO:0000256" key="2">
    <source>
        <dbReference type="ARBA" id="ARBA00023125"/>
    </source>
</evidence>
<dbReference type="PANTHER" id="PTHR24567:SF26">
    <property type="entry name" value="REGULATORY PROTEIN YEIL"/>
    <property type="match status" value="1"/>
</dbReference>
<dbReference type="PRINTS" id="PR00034">
    <property type="entry name" value="HTHCRP"/>
</dbReference>
<keyword evidence="2" id="KW-0238">DNA-binding</keyword>
<evidence type="ECO:0000313" key="6">
    <source>
        <dbReference type="EMBL" id="MCU7552293.1"/>
    </source>
</evidence>
<dbReference type="Pfam" id="PF13545">
    <property type="entry name" value="HTH_Crp_2"/>
    <property type="match status" value="1"/>
</dbReference>